<feature type="region of interest" description="Disordered" evidence="1">
    <location>
        <begin position="774"/>
        <end position="824"/>
    </location>
</feature>
<evidence type="ECO:0000313" key="2">
    <source>
        <dbReference type="EMBL" id="ESS67424.1"/>
    </source>
</evidence>
<comment type="caution">
    <text evidence="2">The sequence shown here is derived from an EMBL/GenBank/DDBJ whole genome shotgun (WGS) entry which is preliminary data.</text>
</comment>
<sequence>MGCRQSVAKRPVAPQEAAVAAAAQYGESGKFGEHCNASSAAAMEFTMRISAKKKVHNAGNNTPHAGEHRATRGKVRWVSTKKDFAASHRELLGRFWETHDMERLSKLLVRNAPVSLQETKTSASFAWTSTQREDGSSMTFFSPNAITVSSLAPLDGRRTRSARRKRALPHHSRWVSLLHTLSELHLEDGETGERVPTSCAPAHAREGAGACKLSGMRGHTHPLSRSGSPNDADVGSCSAHVDHGAATGCGYPGAKKLFAFRLSEMPSTGKGTSFLRKRKMYPCMGVHAQRWDRVEFFSPNIHSIAIAVAQTQPNSSNSFFTNVTSSGSPLSRLKESHATFNASFDTNKVLAPVLLTESLSSTVSQISLGSPRNAEHPTRFPESSLYCHCLALPASHLQELQAGGELIPTSFLSPFASTSFGGNALEKTTVDMDGSPLHGATICSVNANTTLNNNNNNNKGASTANIEANVPRASVYGTQGKMELQKLNLRVRELSSAIDEKKKASPLREDTGVHTTNMCSSSELQQSHAPKTILSGIIVSSFDLSIDPFRWREEQYKCNTIKYNGTRSCVREQFREGIVTRVMYGGVFVVECTGHLALQKLEKALKLKKWSGRKKKMSALSKITTFPRDDNSNHVRDGAGRVTSSSCYNSGMECSNGGSFLEYESCNDANQLELYRVAYCVGGMQIKWESYPKTEEQSPRSDMIGTHTGCPTLTPWINLKTVMKLAHSWARHLLSTPELAEPLAVYVQSFVGIIPALRLVSDWNCQLMQLFTESEDQEDDDDDDDELSTDCGAGIERGGLPGMENNFGEASSFEDSSDLSTKTGGGLSVPTVLFTCRPMTQYFKSDGHVSKSTLRSSANISLITSKRTSDTARRPSSIESLQKHPRAERSRRVTARAIDESVPKVDQCTSSARQREGGFLTQRARGDNPHVPRTAKPNEKKEGTNERNVPVTDPIMNEEAKLEFLTPYLPPPLSFEGKDGEAFWERAMLEAMALEKELKDVMDARRKADDEFYRLGGIIHSLQCAFLPNSQLGEIEPLCAYLQTAIDDPMELPHRCCYFAGPDWFSCLAAVLTNPRNSIAAVDISYRLTFSSFPQLGMLAGLLFHECAMPCLQRLSLQCRRIFFLKCVERNELNRNEKVGKLWSRIISRHVPKKDHERRPEFSRPTSIGFDEPRRGPPFFLTPKQAKRVLVILTESLLDNARQSHFTLQLREFPYKSFERDSKVFHKVFHVFSSNFMRHATSNDNNNNNNNSHPHHHDTDGAGRKTKKNKNRPEEENALLRDRESTTSSWTDPPEVVFGNDPHPIQCAWNEAERQPHCMLMRHREFLPTRWSAHHKNHPYAGRHEEKNQNHSSCYEEMWVYGLGSEYLEFAVFCELGAQLLEKAPEIFDAVQAALSHRGAGKGTKKWSNGGKLLAQTEFLLTC</sequence>
<dbReference type="VEuPathDB" id="TriTrypDB:TCDM_03854"/>
<feature type="compositionally biased region" description="Basic and acidic residues" evidence="1">
    <location>
        <begin position="881"/>
        <end position="903"/>
    </location>
</feature>
<feature type="compositionally biased region" description="Basic and acidic residues" evidence="1">
    <location>
        <begin position="1271"/>
        <end position="1285"/>
    </location>
</feature>
<evidence type="ECO:0000256" key="1">
    <source>
        <dbReference type="SAM" id="MobiDB-lite"/>
    </source>
</evidence>
<evidence type="ECO:0000313" key="3">
    <source>
        <dbReference type="Proteomes" id="UP000017861"/>
    </source>
</evidence>
<feature type="region of interest" description="Disordered" evidence="1">
    <location>
        <begin position="865"/>
        <end position="950"/>
    </location>
</feature>
<feature type="region of interest" description="Disordered" evidence="1">
    <location>
        <begin position="1240"/>
        <end position="1297"/>
    </location>
</feature>
<feature type="compositionally biased region" description="Basic and acidic residues" evidence="1">
    <location>
        <begin position="924"/>
        <end position="945"/>
    </location>
</feature>
<organism evidence="2 3">
    <name type="scientific">Trypanosoma cruzi Dm28c</name>
    <dbReference type="NCBI Taxonomy" id="1416333"/>
    <lineage>
        <taxon>Eukaryota</taxon>
        <taxon>Discoba</taxon>
        <taxon>Euglenozoa</taxon>
        <taxon>Kinetoplastea</taxon>
        <taxon>Metakinetoplastina</taxon>
        <taxon>Trypanosomatida</taxon>
        <taxon>Trypanosomatidae</taxon>
        <taxon>Trypanosoma</taxon>
        <taxon>Schizotrypanum</taxon>
    </lineage>
</organism>
<dbReference type="EMBL" id="AYLP01000031">
    <property type="protein sequence ID" value="ESS67424.1"/>
    <property type="molecule type" value="Genomic_DNA"/>
</dbReference>
<gene>
    <name evidence="2" type="ORF">TCDM_03854</name>
</gene>
<dbReference type="OrthoDB" id="273568at2759"/>
<proteinExistence type="predicted"/>
<reference evidence="2 3" key="1">
    <citation type="journal article" date="2014" name="Genome Announc.">
        <title>Trypanosoma cruzi Clone Dm28c Draft Genome Sequence.</title>
        <authorList>
            <person name="Grisard E.C."/>
            <person name="Teixeira S.M."/>
            <person name="de Almeida L.G."/>
            <person name="Stoco P.H."/>
            <person name="Gerber A.L."/>
            <person name="Talavera-Lopez C."/>
            <person name="Lima O.C."/>
            <person name="Andersson B."/>
            <person name="de Vasconcelos A.T."/>
        </authorList>
    </citation>
    <scope>NUCLEOTIDE SEQUENCE [LARGE SCALE GENOMIC DNA]</scope>
    <source>
        <strain evidence="2 3">Dm28c</strain>
    </source>
</reference>
<feature type="compositionally biased region" description="Low complexity" evidence="1">
    <location>
        <begin position="1242"/>
        <end position="1252"/>
    </location>
</feature>
<name>V5BI50_TRYCR</name>
<accession>V5BI50</accession>
<feature type="compositionally biased region" description="Acidic residues" evidence="1">
    <location>
        <begin position="774"/>
        <end position="788"/>
    </location>
</feature>
<dbReference type="Proteomes" id="UP000017861">
    <property type="component" value="Unassembled WGS sequence"/>
</dbReference>
<protein>
    <submittedName>
        <fullName evidence="2">Uncharacterized protein</fullName>
    </submittedName>
</protein>